<dbReference type="EMBL" id="BBVC01000042">
    <property type="protein sequence ID" value="GAO98308.1"/>
    <property type="molecule type" value="Genomic_DNA"/>
</dbReference>
<name>A0A0K8MDK5_9PROT</name>
<dbReference type="AlphaFoldDB" id="A0A0K8MDK5"/>
<gene>
    <name evidence="1" type="ORF">Cva_00957</name>
</gene>
<keyword evidence="2" id="KW-1185">Reference proteome</keyword>
<dbReference type="SUPFAM" id="SSF55486">
    <property type="entry name" value="Metalloproteases ('zincins'), catalytic domain"/>
    <property type="match status" value="1"/>
</dbReference>
<protein>
    <recommendedName>
        <fullName evidence="3">Peptidase M4 C-terminal domain-containing protein</fullName>
    </recommendedName>
</protein>
<evidence type="ECO:0000313" key="2">
    <source>
        <dbReference type="Proteomes" id="UP000036771"/>
    </source>
</evidence>
<organism evidence="1 2">
    <name type="scientific">Caedimonas varicaedens</name>
    <dbReference type="NCBI Taxonomy" id="1629334"/>
    <lineage>
        <taxon>Bacteria</taxon>
        <taxon>Pseudomonadati</taxon>
        <taxon>Pseudomonadota</taxon>
        <taxon>Alphaproteobacteria</taxon>
        <taxon>Holosporales</taxon>
        <taxon>Caedimonadaceae</taxon>
        <taxon>Caedimonas</taxon>
    </lineage>
</organism>
<accession>A0A0K8MDK5</accession>
<comment type="caution">
    <text evidence="1">The sequence shown here is derived from an EMBL/GenBank/DDBJ whole genome shotgun (WGS) entry which is preliminary data.</text>
</comment>
<evidence type="ECO:0000313" key="1">
    <source>
        <dbReference type="EMBL" id="GAO98308.1"/>
    </source>
</evidence>
<dbReference type="STRING" id="1629334.Cva_00957"/>
<proteinExistence type="predicted"/>
<evidence type="ECO:0008006" key="3">
    <source>
        <dbReference type="Google" id="ProtNLM"/>
    </source>
</evidence>
<dbReference type="Proteomes" id="UP000036771">
    <property type="component" value="Unassembled WGS sequence"/>
</dbReference>
<sequence length="308" mass="34733">MLLAINTLFPKSLALGQAIKLFDKRKFQTLKITPHAGEDENAYYSREADGSRILMFFSFTSEMDKKSKIHTCQSSEVVAHETGHSFLDLLHPEYFDSHSPQTGGLHEAFGDITSLFWVLSQHRQCEDLLADTKGNLHEQNFLALLAEQFGKAIGSKTGLRNADDDVNILKVDHEVHEISRVFTGALYDIFVDGFKAAYQIKRNQAPVINILLDTGTYLRRLFLHSIIESKNFDPTFSNIAFQMMTLATARANAPTDALDKLGWSEFIKNQFTRRGVPVDLNSRALNFLDQIKVEKVGICGTTHKKFTT</sequence>
<reference evidence="1 2" key="1">
    <citation type="submission" date="2015-03" db="EMBL/GenBank/DDBJ databases">
        <title>Caedibacter varicaedens, whole genome shotgun sequence.</title>
        <authorList>
            <person name="Suzuki H."/>
            <person name="Dapper A.L."/>
            <person name="Gibson A.K."/>
            <person name="Jackson C."/>
            <person name="Lee H."/>
            <person name="Pejaver V.R."/>
            <person name="Doak T."/>
            <person name="Lynch M."/>
        </authorList>
    </citation>
    <scope>NUCLEOTIDE SEQUENCE [LARGE SCALE GENOMIC DNA]</scope>
</reference>